<keyword evidence="2" id="KW-1185">Reference proteome</keyword>
<comment type="caution">
    <text evidence="1">The sequence shown here is derived from an EMBL/GenBank/DDBJ whole genome shotgun (WGS) entry which is preliminary data.</text>
</comment>
<dbReference type="EMBL" id="JBAPLU010000001">
    <property type="protein sequence ID" value="MEI4270341.1"/>
    <property type="molecule type" value="Genomic_DNA"/>
</dbReference>
<dbReference type="RefSeq" id="WP_336402483.1">
    <property type="nucleotide sequence ID" value="NZ_JBAPLU010000001.1"/>
</dbReference>
<evidence type="ECO:0008006" key="3">
    <source>
        <dbReference type="Google" id="ProtNLM"/>
    </source>
</evidence>
<evidence type="ECO:0000313" key="1">
    <source>
        <dbReference type="EMBL" id="MEI4270341.1"/>
    </source>
</evidence>
<proteinExistence type="predicted"/>
<gene>
    <name evidence="1" type="ORF">TEK04_01275</name>
</gene>
<reference evidence="1 2" key="1">
    <citation type="submission" date="2024-03" db="EMBL/GenBank/DDBJ databases">
        <title>Draft genome sequence of Klenkia sp. LSe6-5.</title>
        <authorList>
            <person name="Duangmal K."/>
            <person name="Chantavorakit T."/>
        </authorList>
    </citation>
    <scope>NUCLEOTIDE SEQUENCE [LARGE SCALE GENOMIC DNA]</scope>
    <source>
        <strain evidence="1 2">LSe6-5</strain>
    </source>
</reference>
<protein>
    <recommendedName>
        <fullName evidence="3">Secreted protein</fullName>
    </recommendedName>
</protein>
<organism evidence="1 2">
    <name type="scientific">Klenkia sesuvii</name>
    <dbReference type="NCBI Taxonomy" id="3103137"/>
    <lineage>
        <taxon>Bacteria</taxon>
        <taxon>Bacillati</taxon>
        <taxon>Actinomycetota</taxon>
        <taxon>Actinomycetes</taxon>
        <taxon>Geodermatophilales</taxon>
        <taxon>Geodermatophilaceae</taxon>
        <taxon>Klenkia</taxon>
    </lineage>
</organism>
<accession>A0ABU8DNF1</accession>
<dbReference type="Proteomes" id="UP001361570">
    <property type="component" value="Unassembled WGS sequence"/>
</dbReference>
<evidence type="ECO:0000313" key="2">
    <source>
        <dbReference type="Proteomes" id="UP001361570"/>
    </source>
</evidence>
<name>A0ABU8DNF1_9ACTN</name>
<sequence>MVFWVCVAGVLLALLAVSWWMDRAVRRRGSAVTHSADIWFQARESRRDAEILGNPLNQDVSWSSWSRRSNRR</sequence>